<dbReference type="GO" id="GO:0007165">
    <property type="term" value="P:signal transduction"/>
    <property type="evidence" value="ECO:0007669"/>
    <property type="project" value="UniProtKB-KW"/>
</dbReference>
<dbReference type="InterPro" id="IPR032255">
    <property type="entry name" value="HBM"/>
</dbReference>
<evidence type="ECO:0000256" key="12">
    <source>
        <dbReference type="SAM" id="Coils"/>
    </source>
</evidence>
<keyword evidence="7 13" id="KW-1133">Transmembrane helix</keyword>
<evidence type="ECO:0000256" key="1">
    <source>
        <dbReference type="ARBA" id="ARBA00004429"/>
    </source>
</evidence>
<dbReference type="InterPro" id="IPR000727">
    <property type="entry name" value="T_SNARE_dom"/>
</dbReference>
<dbReference type="Gene3D" id="1.20.1440.210">
    <property type="match status" value="1"/>
</dbReference>
<organism evidence="17 18">
    <name type="scientific">Pseudomonas cichorii</name>
    <dbReference type="NCBI Taxonomy" id="36746"/>
    <lineage>
        <taxon>Bacteria</taxon>
        <taxon>Pseudomonadati</taxon>
        <taxon>Pseudomonadota</taxon>
        <taxon>Gammaproteobacteria</taxon>
        <taxon>Pseudomonadales</taxon>
        <taxon>Pseudomonadaceae</taxon>
        <taxon>Pseudomonas</taxon>
    </lineage>
</organism>
<dbReference type="InterPro" id="IPR003660">
    <property type="entry name" value="HAMP_dom"/>
</dbReference>
<dbReference type="SMART" id="SM00304">
    <property type="entry name" value="HAMP"/>
    <property type="match status" value="1"/>
</dbReference>
<dbReference type="Proteomes" id="UP000277236">
    <property type="component" value="Unassembled WGS sequence"/>
</dbReference>
<evidence type="ECO:0000259" key="14">
    <source>
        <dbReference type="PROSITE" id="PS50111"/>
    </source>
</evidence>
<keyword evidence="8 13" id="KW-0472">Membrane</keyword>
<evidence type="ECO:0000256" key="8">
    <source>
        <dbReference type="ARBA" id="ARBA00023136"/>
    </source>
</evidence>
<dbReference type="PROSITE" id="PS50111">
    <property type="entry name" value="CHEMOTAXIS_TRANSDUC_2"/>
    <property type="match status" value="1"/>
</dbReference>
<feature type="transmembrane region" description="Helical" evidence="13">
    <location>
        <begin position="170"/>
        <end position="188"/>
    </location>
</feature>
<evidence type="ECO:0000259" key="16">
    <source>
        <dbReference type="PROSITE" id="PS50885"/>
    </source>
</evidence>
<dbReference type="PROSITE" id="PS50885">
    <property type="entry name" value="HAMP"/>
    <property type="match status" value="1"/>
</dbReference>
<dbReference type="InterPro" id="IPR004090">
    <property type="entry name" value="Chemotax_Me-accpt_rcpt"/>
</dbReference>
<dbReference type="SMART" id="SM00283">
    <property type="entry name" value="MA"/>
    <property type="match status" value="1"/>
</dbReference>
<keyword evidence="2" id="KW-1003">Cell membrane</keyword>
<proteinExistence type="inferred from homology"/>
<evidence type="ECO:0000256" key="2">
    <source>
        <dbReference type="ARBA" id="ARBA00022475"/>
    </source>
</evidence>
<dbReference type="PANTHER" id="PTHR32089">
    <property type="entry name" value="METHYL-ACCEPTING CHEMOTAXIS PROTEIN MCPB"/>
    <property type="match status" value="1"/>
</dbReference>
<keyword evidence="3" id="KW-0488">Methylation</keyword>
<reference evidence="17 18" key="1">
    <citation type="submission" date="2018-08" db="EMBL/GenBank/DDBJ databases">
        <title>Recombination of ecologically and evolutionarily significant loci maintains genetic cohesion in the Pseudomonas syringae species complex.</title>
        <authorList>
            <person name="Dillon M."/>
            <person name="Thakur S."/>
            <person name="Almeida R.N.D."/>
            <person name="Weir B.S."/>
            <person name="Guttman D.S."/>
        </authorList>
    </citation>
    <scope>NUCLEOTIDE SEQUENCE [LARGE SCALE GENOMIC DNA]</scope>
    <source>
        <strain evidence="17 18">ICMP 3353</strain>
    </source>
</reference>
<feature type="coiled-coil region" evidence="12">
    <location>
        <begin position="237"/>
        <end position="264"/>
    </location>
</feature>
<evidence type="ECO:0000256" key="11">
    <source>
        <dbReference type="PROSITE-ProRule" id="PRU00284"/>
    </source>
</evidence>
<dbReference type="SUPFAM" id="SSF58104">
    <property type="entry name" value="Methyl-accepting chemotaxis protein (MCP) signaling domain"/>
    <property type="match status" value="1"/>
</dbReference>
<dbReference type="OrthoDB" id="8724845at2"/>
<keyword evidence="4" id="KW-0145">Chemotaxis</keyword>
<keyword evidence="6 13" id="KW-0812">Transmembrane</keyword>
<keyword evidence="12" id="KW-0175">Coiled coil</keyword>
<evidence type="ECO:0000256" key="5">
    <source>
        <dbReference type="ARBA" id="ARBA00022519"/>
    </source>
</evidence>
<dbReference type="Pfam" id="PF00015">
    <property type="entry name" value="MCPsignal"/>
    <property type="match status" value="1"/>
</dbReference>
<comment type="caution">
    <text evidence="17">The sequence shown here is derived from an EMBL/GenBank/DDBJ whole genome shotgun (WGS) entry which is preliminary data.</text>
</comment>
<gene>
    <name evidence="17" type="ORF">ALQ04_03629</name>
</gene>
<keyword evidence="5" id="KW-0997">Cell inner membrane</keyword>
<feature type="domain" description="Methyl-accepting transducer" evidence="14">
    <location>
        <begin position="247"/>
        <end position="483"/>
    </location>
</feature>
<feature type="domain" description="HAMP" evidence="16">
    <location>
        <begin position="190"/>
        <end position="242"/>
    </location>
</feature>
<sequence>MKNLSVKLKLIAGFSTVLLVLVITTLVGLHSIQSMTDRATKSVAINRIIDEANIVQSSRLRYEATHANQYLQQIDEALGRVNKLIADNRKLFSSPEDWKRFDEINNSMARYSTALKALVEATRQNNSVQVDAARVPLETHFKSAFGTIQTLIESQNEKSIEEASFARQQLLSLLVIALLMGLGVTWLITRQIQQPLNAALAMARRIGEGNLTGLSAPERKDEFGVLLSALEQTGLNLRKLLGQVSQVTGELQSAAEELSAVTEQSSSDANSQRTDTDQVAVAMNEMVSTVQHVAMSAGEASNAAQFADQKASQGNLVAQQALTQIELLGQEINSSNQAVSQLSTESERIGGVLTVINGLASQTNLLALNAAIEAARAGEAGRGFAVVADEVRGLASRTQQSTAEIESLIASLQSSAQQATRRMSASCQMVENTVDLTRNVQTELNDISKSVATIQVMSMQVASASEQQDSVVEEINRNMHGIKDVTEQSATATQQIAVAATNLARQGSELQGLIRRFQL</sequence>
<protein>
    <submittedName>
        <fullName evidence="17">Chemotaxis transducer</fullName>
    </submittedName>
</protein>
<dbReference type="SMART" id="SM01358">
    <property type="entry name" value="HBM"/>
    <property type="match status" value="1"/>
</dbReference>
<dbReference type="FunFam" id="1.10.287.950:FF:000001">
    <property type="entry name" value="Methyl-accepting chemotaxis sensory transducer"/>
    <property type="match status" value="1"/>
</dbReference>
<evidence type="ECO:0000256" key="4">
    <source>
        <dbReference type="ARBA" id="ARBA00022500"/>
    </source>
</evidence>
<feature type="transmembrane region" description="Helical" evidence="13">
    <location>
        <begin position="12"/>
        <end position="32"/>
    </location>
</feature>
<feature type="domain" description="T-SNARE coiled-coil homology" evidence="15">
    <location>
        <begin position="434"/>
        <end position="496"/>
    </location>
</feature>
<evidence type="ECO:0000256" key="6">
    <source>
        <dbReference type="ARBA" id="ARBA00022692"/>
    </source>
</evidence>
<dbReference type="Pfam" id="PF16591">
    <property type="entry name" value="HBM"/>
    <property type="match status" value="1"/>
</dbReference>
<dbReference type="PROSITE" id="PS50192">
    <property type="entry name" value="T_SNARE"/>
    <property type="match status" value="1"/>
</dbReference>
<evidence type="ECO:0000256" key="7">
    <source>
        <dbReference type="ARBA" id="ARBA00022989"/>
    </source>
</evidence>
<evidence type="ECO:0000256" key="13">
    <source>
        <dbReference type="SAM" id="Phobius"/>
    </source>
</evidence>
<dbReference type="PANTHER" id="PTHR32089:SF120">
    <property type="entry name" value="METHYL-ACCEPTING CHEMOTAXIS PROTEIN TLPQ"/>
    <property type="match status" value="1"/>
</dbReference>
<dbReference type="InterPro" id="IPR004089">
    <property type="entry name" value="MCPsignal_dom"/>
</dbReference>
<dbReference type="AlphaFoldDB" id="A0A3M4LF64"/>
<dbReference type="GO" id="GO:0005886">
    <property type="term" value="C:plasma membrane"/>
    <property type="evidence" value="ECO:0007669"/>
    <property type="project" value="UniProtKB-SubCell"/>
</dbReference>
<evidence type="ECO:0000259" key="15">
    <source>
        <dbReference type="PROSITE" id="PS50192"/>
    </source>
</evidence>
<dbReference type="GO" id="GO:0004888">
    <property type="term" value="F:transmembrane signaling receptor activity"/>
    <property type="evidence" value="ECO:0007669"/>
    <property type="project" value="InterPro"/>
</dbReference>
<evidence type="ECO:0000256" key="9">
    <source>
        <dbReference type="ARBA" id="ARBA00023224"/>
    </source>
</evidence>
<keyword evidence="9 11" id="KW-0807">Transducer</keyword>
<accession>A0A3M4LF64</accession>
<dbReference type="CDD" id="cd11386">
    <property type="entry name" value="MCP_signal"/>
    <property type="match status" value="1"/>
</dbReference>
<evidence type="ECO:0000313" key="17">
    <source>
        <dbReference type="EMBL" id="RMQ40102.1"/>
    </source>
</evidence>
<comment type="similarity">
    <text evidence="10">Belongs to the methyl-accepting chemotaxis (MCP) protein family.</text>
</comment>
<evidence type="ECO:0000256" key="3">
    <source>
        <dbReference type="ARBA" id="ARBA00022481"/>
    </source>
</evidence>
<dbReference type="Pfam" id="PF00672">
    <property type="entry name" value="HAMP"/>
    <property type="match status" value="1"/>
</dbReference>
<dbReference type="Gene3D" id="1.10.287.950">
    <property type="entry name" value="Methyl-accepting chemotaxis protein"/>
    <property type="match status" value="1"/>
</dbReference>
<dbReference type="EMBL" id="RBRE01000102">
    <property type="protein sequence ID" value="RMQ40102.1"/>
    <property type="molecule type" value="Genomic_DNA"/>
</dbReference>
<comment type="subcellular location">
    <subcellularLocation>
        <location evidence="1">Cell inner membrane</location>
        <topology evidence="1">Multi-pass membrane protein</topology>
    </subcellularLocation>
</comment>
<dbReference type="GO" id="GO:0006935">
    <property type="term" value="P:chemotaxis"/>
    <property type="evidence" value="ECO:0007669"/>
    <property type="project" value="UniProtKB-KW"/>
</dbReference>
<dbReference type="PRINTS" id="PR00260">
    <property type="entry name" value="CHEMTRNSDUCR"/>
</dbReference>
<evidence type="ECO:0000313" key="18">
    <source>
        <dbReference type="Proteomes" id="UP000277236"/>
    </source>
</evidence>
<dbReference type="RefSeq" id="WP_122318641.1">
    <property type="nucleotide sequence ID" value="NZ_RBRE01000102.1"/>
</dbReference>
<name>A0A3M4LF64_PSECI</name>
<evidence type="ECO:0000256" key="10">
    <source>
        <dbReference type="ARBA" id="ARBA00029447"/>
    </source>
</evidence>